<dbReference type="Gene3D" id="3.30.530.20">
    <property type="match status" value="1"/>
</dbReference>
<name>A0A1W9ZZR8_MYCAN</name>
<proteinExistence type="predicted"/>
<dbReference type="AlphaFoldDB" id="A0A1W9ZZR8"/>
<dbReference type="OrthoDB" id="4724764at2"/>
<sequence>MRTAGWATCGAQSLVVEQSLVIPVGVEEAFDRTLPAPIPAIFGNWHGPLPPVKQVLGQDGEWGAVGQTRTLRMAGGGSVREELISVEPPKSFGYRLTDIKGPLAQLISTVEGAFVFLPVDGGTEVTWRWTIQPKSAVSAQVLPLFAVLWEGYARKALRELSGLLSV</sequence>
<gene>
    <name evidence="1" type="ORF">BST12_07100</name>
</gene>
<accession>A0A1W9ZZR8</accession>
<dbReference type="InterPro" id="IPR019587">
    <property type="entry name" value="Polyketide_cyclase/dehydratase"/>
</dbReference>
<keyword evidence="2" id="KW-1185">Reference proteome</keyword>
<reference evidence="1 2" key="1">
    <citation type="submission" date="2017-02" db="EMBL/GenBank/DDBJ databases">
        <title>The new phylogeny of genus Mycobacterium.</title>
        <authorList>
            <person name="Tortoli E."/>
            <person name="Trovato A."/>
            <person name="Cirillo D.M."/>
        </authorList>
    </citation>
    <scope>NUCLEOTIDE SEQUENCE [LARGE SCALE GENOMIC DNA]</scope>
    <source>
        <strain evidence="1 2">DSM 45057</strain>
    </source>
</reference>
<dbReference type="Pfam" id="PF10604">
    <property type="entry name" value="Polyketide_cyc2"/>
    <property type="match status" value="1"/>
</dbReference>
<evidence type="ECO:0000313" key="1">
    <source>
        <dbReference type="EMBL" id="ORA23242.1"/>
    </source>
</evidence>
<comment type="caution">
    <text evidence="1">The sequence shown here is derived from an EMBL/GenBank/DDBJ whole genome shotgun (WGS) entry which is preliminary data.</text>
</comment>
<protein>
    <submittedName>
        <fullName evidence="1">SRPBCC family protein</fullName>
    </submittedName>
</protein>
<organism evidence="1 2">
    <name type="scientific">Mycobacterium angelicum</name>
    <dbReference type="NCBI Taxonomy" id="470074"/>
    <lineage>
        <taxon>Bacteria</taxon>
        <taxon>Bacillati</taxon>
        <taxon>Actinomycetota</taxon>
        <taxon>Actinomycetes</taxon>
        <taxon>Mycobacteriales</taxon>
        <taxon>Mycobacteriaceae</taxon>
        <taxon>Mycobacterium</taxon>
    </lineage>
</organism>
<dbReference type="InterPro" id="IPR023393">
    <property type="entry name" value="START-like_dom_sf"/>
</dbReference>
<dbReference type="EMBL" id="MVHE01000007">
    <property type="protein sequence ID" value="ORA23242.1"/>
    <property type="molecule type" value="Genomic_DNA"/>
</dbReference>
<dbReference type="SUPFAM" id="SSF55961">
    <property type="entry name" value="Bet v1-like"/>
    <property type="match status" value="1"/>
</dbReference>
<dbReference type="CDD" id="cd07821">
    <property type="entry name" value="PYR_PYL_RCAR_like"/>
    <property type="match status" value="1"/>
</dbReference>
<evidence type="ECO:0000313" key="2">
    <source>
        <dbReference type="Proteomes" id="UP000192284"/>
    </source>
</evidence>
<dbReference type="Proteomes" id="UP000192284">
    <property type="component" value="Unassembled WGS sequence"/>
</dbReference>